<dbReference type="InterPro" id="IPR036641">
    <property type="entry name" value="HPT_dom_sf"/>
</dbReference>
<dbReference type="Pfam" id="PF01584">
    <property type="entry name" value="CheW"/>
    <property type="match status" value="1"/>
</dbReference>
<evidence type="ECO:0000313" key="12">
    <source>
        <dbReference type="EMBL" id="OKH36623.1"/>
    </source>
</evidence>
<feature type="domain" description="Histidine kinase" evidence="9">
    <location>
        <begin position="348"/>
        <end position="549"/>
    </location>
</feature>
<organism evidence="12 13">
    <name type="scientific">[Phormidium ambiguum] IAM M-71</name>
    <dbReference type="NCBI Taxonomy" id="454136"/>
    <lineage>
        <taxon>Bacteria</taxon>
        <taxon>Bacillati</taxon>
        <taxon>Cyanobacteriota</taxon>
        <taxon>Cyanophyceae</taxon>
        <taxon>Oscillatoriophycideae</taxon>
        <taxon>Aerosakkonematales</taxon>
        <taxon>Aerosakkonemataceae</taxon>
        <taxon>Floridanema</taxon>
    </lineage>
</organism>
<keyword evidence="6" id="KW-0902">Two-component regulatory system</keyword>
<evidence type="ECO:0000256" key="5">
    <source>
        <dbReference type="ARBA" id="ARBA00022777"/>
    </source>
</evidence>
<dbReference type="GO" id="GO:0000155">
    <property type="term" value="F:phosphorelay sensor kinase activity"/>
    <property type="evidence" value="ECO:0007669"/>
    <property type="project" value="InterPro"/>
</dbReference>
<comment type="caution">
    <text evidence="12">The sequence shown here is derived from an EMBL/GenBank/DDBJ whole genome shotgun (WGS) entry which is preliminary data.</text>
</comment>
<dbReference type="InterPro" id="IPR036061">
    <property type="entry name" value="CheW-like_dom_sf"/>
</dbReference>
<proteinExistence type="predicted"/>
<feature type="modified residue" description="Phosphohistidine" evidence="7">
    <location>
        <position position="52"/>
    </location>
</feature>
<protein>
    <recommendedName>
        <fullName evidence="2">histidine kinase</fullName>
        <ecNumber evidence="2">2.7.13.3</ecNumber>
    </recommendedName>
</protein>
<dbReference type="SUPFAM" id="SSF47226">
    <property type="entry name" value="Histidine-containing phosphotransfer domain, HPT domain"/>
    <property type="match status" value="1"/>
</dbReference>
<dbReference type="PANTHER" id="PTHR43395">
    <property type="entry name" value="SENSOR HISTIDINE KINASE CHEA"/>
    <property type="match status" value="1"/>
</dbReference>
<dbReference type="EMBL" id="MRCE01000015">
    <property type="protein sequence ID" value="OKH36623.1"/>
    <property type="molecule type" value="Genomic_DNA"/>
</dbReference>
<dbReference type="Gene3D" id="3.30.565.10">
    <property type="entry name" value="Histidine kinase-like ATPase, C-terminal domain"/>
    <property type="match status" value="1"/>
</dbReference>
<evidence type="ECO:0000256" key="7">
    <source>
        <dbReference type="PROSITE-ProRule" id="PRU00110"/>
    </source>
</evidence>
<dbReference type="InterPro" id="IPR037006">
    <property type="entry name" value="CheA-like_homodim_sf"/>
</dbReference>
<dbReference type="Gene3D" id="1.10.287.560">
    <property type="entry name" value="Histidine kinase CheA-like, homodimeric domain"/>
    <property type="match status" value="1"/>
</dbReference>
<feature type="domain" description="HPt" evidence="11">
    <location>
        <begin position="1"/>
        <end position="109"/>
    </location>
</feature>
<evidence type="ECO:0000256" key="4">
    <source>
        <dbReference type="ARBA" id="ARBA00022679"/>
    </source>
</evidence>
<dbReference type="SMART" id="SM00073">
    <property type="entry name" value="HPT"/>
    <property type="match status" value="1"/>
</dbReference>
<dbReference type="InterPro" id="IPR003594">
    <property type="entry name" value="HATPase_dom"/>
</dbReference>
<feature type="coiled-coil region" evidence="8">
    <location>
        <begin position="317"/>
        <end position="356"/>
    </location>
</feature>
<evidence type="ECO:0000313" key="13">
    <source>
        <dbReference type="Proteomes" id="UP000185860"/>
    </source>
</evidence>
<dbReference type="InterPro" id="IPR036097">
    <property type="entry name" value="HisK_dim/P_sf"/>
</dbReference>
<dbReference type="GO" id="GO:0005737">
    <property type="term" value="C:cytoplasm"/>
    <property type="evidence" value="ECO:0007669"/>
    <property type="project" value="InterPro"/>
</dbReference>
<dbReference type="Pfam" id="PF02518">
    <property type="entry name" value="HATPase_c"/>
    <property type="match status" value="1"/>
</dbReference>
<evidence type="ECO:0000256" key="3">
    <source>
        <dbReference type="ARBA" id="ARBA00022553"/>
    </source>
</evidence>
<dbReference type="SMART" id="SM00260">
    <property type="entry name" value="CheW"/>
    <property type="match status" value="1"/>
</dbReference>
<dbReference type="Pfam" id="PF01627">
    <property type="entry name" value="Hpt"/>
    <property type="match status" value="1"/>
</dbReference>
<dbReference type="PRINTS" id="PR00344">
    <property type="entry name" value="BCTRLSENSOR"/>
</dbReference>
<dbReference type="Proteomes" id="UP000185860">
    <property type="component" value="Unassembled WGS sequence"/>
</dbReference>
<reference evidence="12 13" key="1">
    <citation type="submission" date="2016-11" db="EMBL/GenBank/DDBJ databases">
        <title>Draft Genome Sequences of Nine Cyanobacterial Strains from Diverse Habitats.</title>
        <authorList>
            <person name="Zhu T."/>
            <person name="Hou S."/>
            <person name="Lu X."/>
            <person name="Hess W.R."/>
        </authorList>
    </citation>
    <scope>NUCLEOTIDE SEQUENCE [LARGE SCALE GENOMIC DNA]</scope>
    <source>
        <strain evidence="12 13">IAM M-71</strain>
    </source>
</reference>
<comment type="catalytic activity">
    <reaction evidence="1">
        <text>ATP + protein L-histidine = ADP + protein N-phospho-L-histidine.</text>
        <dbReference type="EC" id="2.7.13.3"/>
    </reaction>
</comment>
<dbReference type="PROSITE" id="PS50894">
    <property type="entry name" value="HPT"/>
    <property type="match status" value="1"/>
</dbReference>
<keyword evidence="4" id="KW-0808">Transferase</keyword>
<dbReference type="Gene3D" id="1.20.120.160">
    <property type="entry name" value="HPT domain"/>
    <property type="match status" value="1"/>
</dbReference>
<sequence length="717" mass="79345">MDNFFANFLDDYFAECDEHIINIRDKLLAIEAQINQPKIDHSLLDKLFVSFHSIKGLSGMVGLKEAEQLSHEMESYLRLLREQKVTLTNSGIDALINGTTMLEQVITAYHTQGNLPDISSILVQLKNLLSEDSTEPKESVNTTETTNSNVVNQIASLTLKEQEKTDLKLALEQGETAWQFEFIPGQEKAEKGINVNTIRERLQAIGKLIHASPMLRENGGVSFNFVVTTKDSETSFAGWDIDGLTYKPYLTTKKEEAPESELETKVEPIPSLSAILPVNPTFPIINAAGSTPSNVVRVDLTKLDELMRMVGELITTRAKFAENLKDLKNKLPAAELRTLRETNLAFERQLRDLREGVMRVRLVPIGEIFTRMQFVIRDLAKESKKQISLELSGQNTEIDKFVVERMLDPMMHMVRNAVSHGLELPDERISCGKPPEGKISLRAATSGEMVVIEIADDGRGVDAEAVINRAKKQNLIDAYSTSQIVDNNTILDIICSSCFSTREQADLTSGRGVGMAVVKNTVTELGGFITLDFKKNQGTTITIQLPLTLAIADALIISVMEQTFAIPQSAIREVIQVPESAIAVLENNEIIPYRQQVLPLIRLSEVFNLKNNQENYSNSEIKINQKFHRTHSSATKSILKLIVVGNGINAIAIAVDQILGQQEIVVRPLTDPLVQVVGLAGATELGDGRVVLIIDTLALTRIANSTIRIKNSLGNTT</sequence>
<evidence type="ECO:0000259" key="10">
    <source>
        <dbReference type="PROSITE" id="PS50851"/>
    </source>
</evidence>
<evidence type="ECO:0000256" key="6">
    <source>
        <dbReference type="ARBA" id="ARBA00023012"/>
    </source>
</evidence>
<dbReference type="SUPFAM" id="SSF50341">
    <property type="entry name" value="CheW-like"/>
    <property type="match status" value="1"/>
</dbReference>
<dbReference type="EC" id="2.7.13.3" evidence="2"/>
<evidence type="ECO:0000256" key="8">
    <source>
        <dbReference type="SAM" id="Coils"/>
    </source>
</evidence>
<dbReference type="InterPro" id="IPR002545">
    <property type="entry name" value="CheW-lke_dom"/>
</dbReference>
<evidence type="ECO:0000259" key="11">
    <source>
        <dbReference type="PROSITE" id="PS50894"/>
    </source>
</evidence>
<dbReference type="FunFam" id="3.30.565.10:FF:000016">
    <property type="entry name" value="Chemotaxis protein CheA, putative"/>
    <property type="match status" value="1"/>
</dbReference>
<name>A0A1U7IHT6_9CYAN</name>
<dbReference type="RefSeq" id="WP_073594587.1">
    <property type="nucleotide sequence ID" value="NZ_MRCE01000015.1"/>
</dbReference>
<dbReference type="SMART" id="SM00387">
    <property type="entry name" value="HATPase_c"/>
    <property type="match status" value="1"/>
</dbReference>
<keyword evidence="8" id="KW-0175">Coiled coil</keyword>
<dbReference type="SMART" id="SM01231">
    <property type="entry name" value="H-kinase_dim"/>
    <property type="match status" value="1"/>
</dbReference>
<dbReference type="PROSITE" id="PS50109">
    <property type="entry name" value="HIS_KIN"/>
    <property type="match status" value="1"/>
</dbReference>
<dbReference type="STRING" id="454136.NIES2119_16470"/>
<dbReference type="InterPro" id="IPR004358">
    <property type="entry name" value="Sig_transdc_His_kin-like_C"/>
</dbReference>
<keyword evidence="3 7" id="KW-0597">Phosphoprotein</keyword>
<dbReference type="PANTHER" id="PTHR43395:SF1">
    <property type="entry name" value="CHEMOTAXIS PROTEIN CHEA"/>
    <property type="match status" value="1"/>
</dbReference>
<dbReference type="PROSITE" id="PS50851">
    <property type="entry name" value="CHEW"/>
    <property type="match status" value="1"/>
</dbReference>
<dbReference type="InterPro" id="IPR051315">
    <property type="entry name" value="Bact_Chemotaxis_CheA"/>
</dbReference>
<dbReference type="GO" id="GO:0006935">
    <property type="term" value="P:chemotaxis"/>
    <property type="evidence" value="ECO:0007669"/>
    <property type="project" value="InterPro"/>
</dbReference>
<evidence type="ECO:0000256" key="2">
    <source>
        <dbReference type="ARBA" id="ARBA00012438"/>
    </source>
</evidence>
<dbReference type="InterPro" id="IPR005467">
    <property type="entry name" value="His_kinase_dom"/>
</dbReference>
<evidence type="ECO:0000256" key="1">
    <source>
        <dbReference type="ARBA" id="ARBA00000085"/>
    </source>
</evidence>
<dbReference type="InterPro" id="IPR004105">
    <property type="entry name" value="CheA-like_dim"/>
</dbReference>
<dbReference type="CDD" id="cd00088">
    <property type="entry name" value="HPT"/>
    <property type="match status" value="1"/>
</dbReference>
<dbReference type="Gene3D" id="2.30.30.40">
    <property type="entry name" value="SH3 Domains"/>
    <property type="match status" value="1"/>
</dbReference>
<dbReference type="SUPFAM" id="SSF47384">
    <property type="entry name" value="Homodimeric domain of signal transducing histidine kinase"/>
    <property type="match status" value="1"/>
</dbReference>
<dbReference type="AlphaFoldDB" id="A0A1U7IHT6"/>
<keyword evidence="5" id="KW-0418">Kinase</keyword>
<dbReference type="SUPFAM" id="SSF55874">
    <property type="entry name" value="ATPase domain of HSP90 chaperone/DNA topoisomerase II/histidine kinase"/>
    <property type="match status" value="1"/>
</dbReference>
<dbReference type="OrthoDB" id="291966at2"/>
<dbReference type="InterPro" id="IPR036890">
    <property type="entry name" value="HATPase_C_sf"/>
</dbReference>
<dbReference type="InterPro" id="IPR008207">
    <property type="entry name" value="Sig_transdc_His_kin_Hpt_dom"/>
</dbReference>
<evidence type="ECO:0000259" key="9">
    <source>
        <dbReference type="PROSITE" id="PS50109"/>
    </source>
</evidence>
<gene>
    <name evidence="12" type="ORF">NIES2119_16470</name>
</gene>
<feature type="domain" description="CheW-like" evidence="10">
    <location>
        <begin position="551"/>
        <end position="705"/>
    </location>
</feature>
<dbReference type="Pfam" id="PF02895">
    <property type="entry name" value="H-kinase_dim"/>
    <property type="match status" value="1"/>
</dbReference>
<accession>A0A1U7IHT6</accession>